<gene>
    <name evidence="1" type="ORF">AL504_06545</name>
</gene>
<name>A0A120LGZ6_ALCXX</name>
<dbReference type="RefSeq" id="WP_061071543.1">
    <property type="nucleotide sequence ID" value="NZ_CP014060.2"/>
</dbReference>
<dbReference type="Proteomes" id="UP000060602">
    <property type="component" value="Chromosome"/>
</dbReference>
<evidence type="ECO:0008006" key="3">
    <source>
        <dbReference type="Google" id="ProtNLM"/>
    </source>
</evidence>
<proteinExistence type="predicted"/>
<organism evidence="1 2">
    <name type="scientific">Alcaligenes xylosoxydans xylosoxydans</name>
    <name type="common">Achromobacter xylosoxidans</name>
    <dbReference type="NCBI Taxonomy" id="85698"/>
    <lineage>
        <taxon>Bacteria</taxon>
        <taxon>Pseudomonadati</taxon>
        <taxon>Pseudomonadota</taxon>
        <taxon>Betaproteobacteria</taxon>
        <taxon>Burkholderiales</taxon>
        <taxon>Alcaligenaceae</taxon>
        <taxon>Achromobacter</taxon>
    </lineage>
</organism>
<dbReference type="Pfam" id="PF08889">
    <property type="entry name" value="WbqC"/>
    <property type="match status" value="1"/>
</dbReference>
<protein>
    <recommendedName>
        <fullName evidence="3">WbqC-like protein family</fullName>
    </recommendedName>
</protein>
<dbReference type="AlphaFoldDB" id="A0A120LGZ6"/>
<dbReference type="EMBL" id="CP014060">
    <property type="protein sequence ID" value="AMG35721.1"/>
    <property type="molecule type" value="Genomic_DNA"/>
</dbReference>
<sequence length="250" mass="27745">MADSPGRCVVVSQPMYFPWVGMLEQIRLADHFVYYDDVQFARGFFNRVQIKTQAGIRWLTVPLAGMKRGQLINQVRIDYSVDWMRSHLDQLKQAYEGAPCRADMLALVGQVLATRHETLADLAQASMDALVRYYPSLGADKPFTTSSRLGIDGASTQRLVDICASVRADHYLTGHGARHYLDHQAFESRGIAVSYMRYGTPPYAQLHGAFTPYVSALDLIANRGAEGLAHIGGQTVPWREFLSTTAASAT</sequence>
<accession>A0A120LGZ6</accession>
<evidence type="ECO:0000313" key="2">
    <source>
        <dbReference type="Proteomes" id="UP000060602"/>
    </source>
</evidence>
<reference evidence="2" key="1">
    <citation type="submission" date="2015-12" db="EMBL/GenBank/DDBJ databases">
        <title>FDA dAtabase for Regulatory Grade micrObial Sequences (FDA-ARGOS): Supporting development and validation of Infectious Disease Dx tests.</title>
        <authorList>
            <person name="Case J."/>
            <person name="Tallon L."/>
            <person name="Sadzewicz L."/>
            <person name="Sengamalay N."/>
            <person name="Ott S."/>
            <person name="Godinez A."/>
            <person name="Nagaraj S."/>
            <person name="Nadendla S."/>
            <person name="Sichtig H."/>
        </authorList>
    </citation>
    <scope>NUCLEOTIDE SEQUENCE [LARGE SCALE GENOMIC DNA]</scope>
    <source>
        <strain evidence="2">FDAARGOS_147</strain>
    </source>
</reference>
<evidence type="ECO:0000313" key="1">
    <source>
        <dbReference type="EMBL" id="AMG35721.1"/>
    </source>
</evidence>
<dbReference type="InterPro" id="IPR014985">
    <property type="entry name" value="WbqC"/>
</dbReference>